<proteinExistence type="predicted"/>
<feature type="transmembrane region" description="Helical" evidence="2">
    <location>
        <begin position="54"/>
        <end position="72"/>
    </location>
</feature>
<evidence type="ECO:0000313" key="3">
    <source>
        <dbReference type="EMBL" id="KAL3783261.1"/>
    </source>
</evidence>
<protein>
    <recommendedName>
        <fullName evidence="5">ADP,ATP carrier protein</fullName>
    </recommendedName>
</protein>
<reference evidence="3 4" key="1">
    <citation type="submission" date="2024-10" db="EMBL/GenBank/DDBJ databases">
        <title>Updated reference genomes for cyclostephanoid diatoms.</title>
        <authorList>
            <person name="Roberts W.R."/>
            <person name="Alverson A.J."/>
        </authorList>
    </citation>
    <scope>NUCLEOTIDE SEQUENCE [LARGE SCALE GENOMIC DNA]</scope>
    <source>
        <strain evidence="3 4">AJA010-31</strain>
    </source>
</reference>
<comment type="caution">
    <text evidence="3">The sequence shown here is derived from an EMBL/GenBank/DDBJ whole genome shotgun (WGS) entry which is preliminary data.</text>
</comment>
<feature type="transmembrane region" description="Helical" evidence="2">
    <location>
        <begin position="92"/>
        <end position="111"/>
    </location>
</feature>
<evidence type="ECO:0000256" key="1">
    <source>
        <dbReference type="SAM" id="MobiDB-lite"/>
    </source>
</evidence>
<keyword evidence="4" id="KW-1185">Reference proteome</keyword>
<evidence type="ECO:0000256" key="2">
    <source>
        <dbReference type="SAM" id="Phobius"/>
    </source>
</evidence>
<accession>A0ABD3P7D5</accession>
<sequence>MAPSRDIDDATSAATSVGDGDEVSVVDDKRRGGGPSSILSTLFKGFEKDATGSVHRAWAACVLCMVIFFVFACIEANKLREDSYSTLTLQVAAYYSATIHLLLMVLGTFVLKRFATAFTVGTFLGITLVLSQQNLLMFAAFFKYGHGDYGTNLIFANLSLMLFLCLGFFTMILGHFKDRVIVG</sequence>
<feature type="transmembrane region" description="Helical" evidence="2">
    <location>
        <begin position="154"/>
        <end position="176"/>
    </location>
</feature>
<feature type="transmembrane region" description="Helical" evidence="2">
    <location>
        <begin position="123"/>
        <end position="142"/>
    </location>
</feature>
<evidence type="ECO:0008006" key="5">
    <source>
        <dbReference type="Google" id="ProtNLM"/>
    </source>
</evidence>
<keyword evidence="2" id="KW-1133">Transmembrane helix</keyword>
<dbReference type="EMBL" id="JALLPJ020000775">
    <property type="protein sequence ID" value="KAL3783261.1"/>
    <property type="molecule type" value="Genomic_DNA"/>
</dbReference>
<dbReference type="AlphaFoldDB" id="A0ABD3P7D5"/>
<organism evidence="3 4">
    <name type="scientific">Cyclotella atomus</name>
    <dbReference type="NCBI Taxonomy" id="382360"/>
    <lineage>
        <taxon>Eukaryota</taxon>
        <taxon>Sar</taxon>
        <taxon>Stramenopiles</taxon>
        <taxon>Ochrophyta</taxon>
        <taxon>Bacillariophyta</taxon>
        <taxon>Coscinodiscophyceae</taxon>
        <taxon>Thalassiosirophycidae</taxon>
        <taxon>Stephanodiscales</taxon>
        <taxon>Stephanodiscaceae</taxon>
        <taxon>Cyclotella</taxon>
    </lineage>
</organism>
<dbReference type="Proteomes" id="UP001530400">
    <property type="component" value="Unassembled WGS sequence"/>
</dbReference>
<gene>
    <name evidence="3" type="ORF">ACHAWO_013353</name>
</gene>
<keyword evidence="2" id="KW-0812">Transmembrane</keyword>
<evidence type="ECO:0000313" key="4">
    <source>
        <dbReference type="Proteomes" id="UP001530400"/>
    </source>
</evidence>
<feature type="region of interest" description="Disordered" evidence="1">
    <location>
        <begin position="1"/>
        <end position="22"/>
    </location>
</feature>
<keyword evidence="2" id="KW-0472">Membrane</keyword>
<name>A0ABD3P7D5_9STRA</name>